<dbReference type="EC" id="2.4.1.-" evidence="10"/>
<keyword evidence="8 10" id="KW-0333">Golgi apparatus</keyword>
<dbReference type="PANTHER" id="PTHR11214:SF351">
    <property type="entry name" value="BETA-1,3-GALACTOSYLTRANSFERASE PVG3"/>
    <property type="match status" value="1"/>
</dbReference>
<dbReference type="Pfam" id="PF01762">
    <property type="entry name" value="Galactosyl_T"/>
    <property type="match status" value="1"/>
</dbReference>
<dbReference type="InParanoid" id="A0A165EVG0"/>
<evidence type="ECO:0000256" key="1">
    <source>
        <dbReference type="ARBA" id="ARBA00004323"/>
    </source>
</evidence>
<dbReference type="Proteomes" id="UP000077266">
    <property type="component" value="Unassembled WGS sequence"/>
</dbReference>
<dbReference type="AlphaFoldDB" id="A0A165EVG0"/>
<keyword evidence="9 10" id="KW-0472">Membrane</keyword>
<dbReference type="PANTHER" id="PTHR11214">
    <property type="entry name" value="BETA-1,3-N-ACETYLGLUCOSAMINYLTRANSFERASE"/>
    <property type="match status" value="1"/>
</dbReference>
<keyword evidence="12" id="KW-1185">Reference proteome</keyword>
<dbReference type="InterPro" id="IPR002659">
    <property type="entry name" value="Glyco_trans_31"/>
</dbReference>
<dbReference type="STRING" id="1314781.A0A165EVG0"/>
<evidence type="ECO:0000256" key="7">
    <source>
        <dbReference type="ARBA" id="ARBA00022989"/>
    </source>
</evidence>
<dbReference type="InterPro" id="IPR029044">
    <property type="entry name" value="Nucleotide-diphossugar_trans"/>
</dbReference>
<name>A0A165EVG0_EXIGL</name>
<dbReference type="GO" id="GO:0000139">
    <property type="term" value="C:Golgi membrane"/>
    <property type="evidence" value="ECO:0007669"/>
    <property type="project" value="UniProtKB-SubCell"/>
</dbReference>
<keyword evidence="5 10" id="KW-0812">Transmembrane</keyword>
<evidence type="ECO:0000256" key="2">
    <source>
        <dbReference type="ARBA" id="ARBA00008661"/>
    </source>
</evidence>
<comment type="subcellular location">
    <subcellularLocation>
        <location evidence="1 10">Golgi apparatus membrane</location>
        <topology evidence="1 10">Single-pass type II membrane protein</topology>
    </subcellularLocation>
</comment>
<dbReference type="EMBL" id="KV426116">
    <property type="protein sequence ID" value="KZV87774.1"/>
    <property type="molecule type" value="Genomic_DNA"/>
</dbReference>
<evidence type="ECO:0000256" key="5">
    <source>
        <dbReference type="ARBA" id="ARBA00022692"/>
    </source>
</evidence>
<protein>
    <recommendedName>
        <fullName evidence="10">Hexosyltransferase</fullName>
        <ecNumber evidence="10">2.4.1.-</ecNumber>
    </recommendedName>
</protein>
<proteinExistence type="inferred from homology"/>
<sequence length="366" mass="42361">MNVCKRFGRGRQTACYVLLSLLVFLFGHVLWTFATGYRGWTEPFPRLRRSAAQIRGLTPSSFRFAPTGPPQWYLQPAPRPLVLRIAIMSMADEFDLRAFLRANVYNPATVPRDEVQFDIKFFLARQPAAFGELWGVPWRVTALDVNRRAQEEQARYGDIEIIDGEENTWNLCRKRFLAMKWAAQAPQSEYDFFLTADSDSFVRLAALARRMNDRQPDLLNPRHEFSIWGVMMSKWFHWRKAADGVSPDERYDGEWYDFPVGMGYLLSSALTARLHNVSHLLPHKVPYYSDDIAVGSWIYEHAPQTMIINDKGGFHDPPMHGSQGHPIDYGTVLIHHVDLNEMHQLRSIPEWESEWQAPSPRQNHTV</sequence>
<reference evidence="11 12" key="1">
    <citation type="journal article" date="2016" name="Mol. Biol. Evol.">
        <title>Comparative Genomics of Early-Diverging Mushroom-Forming Fungi Provides Insights into the Origins of Lignocellulose Decay Capabilities.</title>
        <authorList>
            <person name="Nagy L.G."/>
            <person name="Riley R."/>
            <person name="Tritt A."/>
            <person name="Adam C."/>
            <person name="Daum C."/>
            <person name="Floudas D."/>
            <person name="Sun H."/>
            <person name="Yadav J.S."/>
            <person name="Pangilinan J."/>
            <person name="Larsson K.H."/>
            <person name="Matsuura K."/>
            <person name="Barry K."/>
            <person name="Labutti K."/>
            <person name="Kuo R."/>
            <person name="Ohm R.A."/>
            <person name="Bhattacharya S.S."/>
            <person name="Shirouzu T."/>
            <person name="Yoshinaga Y."/>
            <person name="Martin F.M."/>
            <person name="Grigoriev I.V."/>
            <person name="Hibbett D.S."/>
        </authorList>
    </citation>
    <scope>NUCLEOTIDE SEQUENCE [LARGE SCALE GENOMIC DNA]</scope>
    <source>
        <strain evidence="11 12">HHB12029</strain>
    </source>
</reference>
<evidence type="ECO:0000256" key="3">
    <source>
        <dbReference type="ARBA" id="ARBA00022676"/>
    </source>
</evidence>
<dbReference type="SUPFAM" id="SSF53448">
    <property type="entry name" value="Nucleotide-diphospho-sugar transferases"/>
    <property type="match status" value="1"/>
</dbReference>
<evidence type="ECO:0000256" key="4">
    <source>
        <dbReference type="ARBA" id="ARBA00022679"/>
    </source>
</evidence>
<evidence type="ECO:0000256" key="9">
    <source>
        <dbReference type="ARBA" id="ARBA00023136"/>
    </source>
</evidence>
<dbReference type="OrthoDB" id="3001461at2759"/>
<evidence type="ECO:0000313" key="12">
    <source>
        <dbReference type="Proteomes" id="UP000077266"/>
    </source>
</evidence>
<evidence type="ECO:0000256" key="6">
    <source>
        <dbReference type="ARBA" id="ARBA00022968"/>
    </source>
</evidence>
<comment type="similarity">
    <text evidence="2 10">Belongs to the glycosyltransferase 31 family.</text>
</comment>
<feature type="transmembrane region" description="Helical" evidence="10">
    <location>
        <begin position="15"/>
        <end position="40"/>
    </location>
</feature>
<organism evidence="11 12">
    <name type="scientific">Exidia glandulosa HHB12029</name>
    <dbReference type="NCBI Taxonomy" id="1314781"/>
    <lineage>
        <taxon>Eukaryota</taxon>
        <taxon>Fungi</taxon>
        <taxon>Dikarya</taxon>
        <taxon>Basidiomycota</taxon>
        <taxon>Agaricomycotina</taxon>
        <taxon>Agaricomycetes</taxon>
        <taxon>Auriculariales</taxon>
        <taxon>Exidiaceae</taxon>
        <taxon>Exidia</taxon>
    </lineage>
</organism>
<evidence type="ECO:0000256" key="10">
    <source>
        <dbReference type="RuleBase" id="RU363063"/>
    </source>
</evidence>
<keyword evidence="4" id="KW-0808">Transferase</keyword>
<keyword evidence="6 10" id="KW-0735">Signal-anchor</keyword>
<dbReference type="Gene3D" id="3.90.550.50">
    <property type="match status" value="1"/>
</dbReference>
<keyword evidence="7 10" id="KW-1133">Transmembrane helix</keyword>
<evidence type="ECO:0000256" key="8">
    <source>
        <dbReference type="ARBA" id="ARBA00023034"/>
    </source>
</evidence>
<evidence type="ECO:0000313" key="11">
    <source>
        <dbReference type="EMBL" id="KZV87774.1"/>
    </source>
</evidence>
<gene>
    <name evidence="11" type="ORF">EXIGLDRAFT_773329</name>
</gene>
<keyword evidence="3 10" id="KW-0328">Glycosyltransferase</keyword>
<accession>A0A165EVG0</accession>
<dbReference type="GO" id="GO:0016758">
    <property type="term" value="F:hexosyltransferase activity"/>
    <property type="evidence" value="ECO:0007669"/>
    <property type="project" value="InterPro"/>
</dbReference>